<dbReference type="EMBL" id="CAJFCW020000006">
    <property type="protein sequence ID" value="CAG9126581.1"/>
    <property type="molecule type" value="Genomic_DNA"/>
</dbReference>
<protein>
    <recommendedName>
        <fullName evidence="4">RING-type domain-containing protein</fullName>
    </recommendedName>
</protein>
<dbReference type="OrthoDB" id="5840832at2759"/>
<sequence>MPRKSDSHHPDRENELDANARPVQGSENGKDWHTVQALLPPIVFNRLKHVDSVVLKDVKLTGGNTGSTDLFCYTVKWHGKAKSLEKLNKSSHSHQQSQYSNYSSLGQSSGGKGEVLCKGAQTYEVLPDSRRCEGPCGRLRSIDELLAFGKCDHLVCKSCITEMSPLFKDPTRPICCNISCLSSFLVDSFPPNSKHQDMYRKAQKKPKQVLKKINPEAHSLYTQLKKSDTSSETNVSCESLTSFSRPSQSVDKMEGICQSQSSDIYSNSLSSGLSSQFSTFGSQKKSHSSVKGVSMCNVSILILDGSNRRFERRYAYNTKLKSCVDHLAQNYCNSSNMKVYLEEGDVFTHGRAYYIDIKKYGNFSLLHLPAQDHSIYLIFDLIDLLEHVENEYAQL</sequence>
<organism evidence="2 3">
    <name type="scientific">Bursaphelenchus okinawaensis</name>
    <dbReference type="NCBI Taxonomy" id="465554"/>
    <lineage>
        <taxon>Eukaryota</taxon>
        <taxon>Metazoa</taxon>
        <taxon>Ecdysozoa</taxon>
        <taxon>Nematoda</taxon>
        <taxon>Chromadorea</taxon>
        <taxon>Rhabditida</taxon>
        <taxon>Tylenchina</taxon>
        <taxon>Tylenchomorpha</taxon>
        <taxon>Aphelenchoidea</taxon>
        <taxon>Aphelenchoididae</taxon>
        <taxon>Bursaphelenchus</taxon>
    </lineage>
</organism>
<evidence type="ECO:0000313" key="3">
    <source>
        <dbReference type="Proteomes" id="UP000614601"/>
    </source>
</evidence>
<dbReference type="AlphaFoldDB" id="A0A811LNR5"/>
<reference evidence="2" key="1">
    <citation type="submission" date="2020-09" db="EMBL/GenBank/DDBJ databases">
        <authorList>
            <person name="Kikuchi T."/>
        </authorList>
    </citation>
    <scope>NUCLEOTIDE SEQUENCE</scope>
    <source>
        <strain evidence="2">SH1</strain>
    </source>
</reference>
<keyword evidence="3" id="KW-1185">Reference proteome</keyword>
<evidence type="ECO:0008006" key="4">
    <source>
        <dbReference type="Google" id="ProtNLM"/>
    </source>
</evidence>
<feature type="region of interest" description="Disordered" evidence="1">
    <location>
        <begin position="86"/>
        <end position="106"/>
    </location>
</feature>
<dbReference type="EMBL" id="CAJFDH010000006">
    <property type="protein sequence ID" value="CAD5229396.1"/>
    <property type="molecule type" value="Genomic_DNA"/>
</dbReference>
<dbReference type="Proteomes" id="UP000783686">
    <property type="component" value="Unassembled WGS sequence"/>
</dbReference>
<comment type="caution">
    <text evidence="2">The sequence shown here is derived from an EMBL/GenBank/DDBJ whole genome shotgun (WGS) entry which is preliminary data.</text>
</comment>
<feature type="compositionally biased region" description="Low complexity" evidence="1">
    <location>
        <begin position="93"/>
        <end position="106"/>
    </location>
</feature>
<accession>A0A811LNR5</accession>
<dbReference type="PANTHER" id="PTHR31430">
    <property type="entry name" value="PROTEIN CBG22332-RELATED"/>
    <property type="match status" value="1"/>
</dbReference>
<dbReference type="Proteomes" id="UP000614601">
    <property type="component" value="Unassembled WGS sequence"/>
</dbReference>
<evidence type="ECO:0000256" key="1">
    <source>
        <dbReference type="SAM" id="MobiDB-lite"/>
    </source>
</evidence>
<evidence type="ECO:0000313" key="2">
    <source>
        <dbReference type="EMBL" id="CAD5229396.1"/>
    </source>
</evidence>
<proteinExistence type="predicted"/>
<feature type="compositionally biased region" description="Basic and acidic residues" evidence="1">
    <location>
        <begin position="1"/>
        <end position="15"/>
    </location>
</feature>
<gene>
    <name evidence="2" type="ORF">BOKJ2_LOCUS13455</name>
</gene>
<feature type="region of interest" description="Disordered" evidence="1">
    <location>
        <begin position="1"/>
        <end position="29"/>
    </location>
</feature>
<name>A0A811LNR5_9BILA</name>